<protein>
    <submittedName>
        <fullName evidence="2">Uncharacterized protein</fullName>
    </submittedName>
</protein>
<keyword evidence="1" id="KW-0812">Transmembrane</keyword>
<dbReference type="OrthoDB" id="2973818at2"/>
<sequence length="142" mass="15374">MKNNLIYGVIAGLTGGLIFGILMQMMGMIEMIAMMAGSSSLFVGWLIHMIISIVFGVSFTVLAPKFNNLPLFTILFGVVIWVIGPLVIMPMMLGMGTMLMNAFAMDQLMSLGTHLFFAVIVAVVYKLLTSKAGFTNTIPATK</sequence>
<feature type="transmembrane region" description="Helical" evidence="1">
    <location>
        <begin position="108"/>
        <end position="128"/>
    </location>
</feature>
<dbReference type="EMBL" id="CP012502">
    <property type="protein sequence ID" value="AOM84082.1"/>
    <property type="molecule type" value="Genomic_DNA"/>
</dbReference>
<keyword evidence="1" id="KW-1133">Transmembrane helix</keyword>
<keyword evidence="1" id="KW-0472">Membrane</keyword>
<dbReference type="KEGG" id="bbev:BBEV_2745"/>
<accession>A0A1D7QYK9</accession>
<organism evidence="2 3">
    <name type="scientific">Salisediminibacterium beveridgei</name>
    <dbReference type="NCBI Taxonomy" id="632773"/>
    <lineage>
        <taxon>Bacteria</taxon>
        <taxon>Bacillati</taxon>
        <taxon>Bacillota</taxon>
        <taxon>Bacilli</taxon>
        <taxon>Bacillales</taxon>
        <taxon>Bacillaceae</taxon>
        <taxon>Salisediminibacterium</taxon>
    </lineage>
</organism>
<evidence type="ECO:0000313" key="3">
    <source>
        <dbReference type="Proteomes" id="UP000094463"/>
    </source>
</evidence>
<gene>
    <name evidence="2" type="ORF">BBEV_2745</name>
</gene>
<keyword evidence="3" id="KW-1185">Reference proteome</keyword>
<dbReference type="Proteomes" id="UP000094463">
    <property type="component" value="Chromosome"/>
</dbReference>
<proteinExistence type="predicted"/>
<feature type="transmembrane region" description="Helical" evidence="1">
    <location>
        <begin position="6"/>
        <end position="29"/>
    </location>
</feature>
<reference evidence="2 3" key="1">
    <citation type="submission" date="2015-08" db="EMBL/GenBank/DDBJ databases">
        <title>The complete genome sequence of Bacillus beveridgei MLTeJB.</title>
        <authorList>
            <person name="Hanson T.E."/>
            <person name="Mesa C."/>
            <person name="Basesman S.M."/>
            <person name="Oremland R.S."/>
        </authorList>
    </citation>
    <scope>NUCLEOTIDE SEQUENCE [LARGE SCALE GENOMIC DNA]</scope>
    <source>
        <strain evidence="2 3">MLTeJB</strain>
    </source>
</reference>
<dbReference type="AlphaFoldDB" id="A0A1D7QYK9"/>
<evidence type="ECO:0000256" key="1">
    <source>
        <dbReference type="SAM" id="Phobius"/>
    </source>
</evidence>
<feature type="transmembrane region" description="Helical" evidence="1">
    <location>
        <begin position="69"/>
        <end position="88"/>
    </location>
</feature>
<name>A0A1D7QYK9_9BACI</name>
<evidence type="ECO:0000313" key="2">
    <source>
        <dbReference type="EMBL" id="AOM84082.1"/>
    </source>
</evidence>
<dbReference type="STRING" id="632773.BBEV_2745"/>
<feature type="transmembrane region" description="Helical" evidence="1">
    <location>
        <begin position="41"/>
        <end position="63"/>
    </location>
</feature>
<dbReference type="RefSeq" id="WP_069365993.1">
    <property type="nucleotide sequence ID" value="NZ_CP012502.1"/>
</dbReference>